<reference evidence="2" key="2">
    <citation type="submission" date="2021-01" db="EMBL/GenBank/DDBJ databases">
        <authorList>
            <person name="Mieszkin S."/>
            <person name="Pouder E."/>
            <person name="Alain K."/>
        </authorList>
    </citation>
    <scope>NUCLEOTIDE SEQUENCE</scope>
    <source>
        <strain evidence="2">HW T2.11</strain>
    </source>
</reference>
<dbReference type="Proteomes" id="UP000708298">
    <property type="component" value="Unassembled WGS sequence"/>
</dbReference>
<keyword evidence="3" id="KW-1185">Reference proteome</keyword>
<gene>
    <name evidence="2" type="ORF">ASILVAE211_00220</name>
</gene>
<sequence>MRHEDIWRAIDTLAAERGLTASGLARRAGLDPTTFNQSKRATADGRARWPSTESVSKVLGATDATLEEFASLVSGARALPAGIGRAAIRRLPMISISQAALPGFFDETGNPSGKDWDETGLPDVSDPHAYALEVSGDTLEPVYRDGDFLIISPLAPIRRGDRVVLRDRKGRVMVRQIVRRSPRTVDARSLNPARADTRLETEAIAWMHRVVWASQ</sequence>
<dbReference type="InterPro" id="IPR036286">
    <property type="entry name" value="LexA/Signal_pep-like_sf"/>
</dbReference>
<dbReference type="CDD" id="cd06529">
    <property type="entry name" value="S24_LexA-like"/>
    <property type="match status" value="1"/>
</dbReference>
<dbReference type="EMBL" id="JAESVB010000001">
    <property type="protein sequence ID" value="MCB8873589.1"/>
    <property type="molecule type" value="Genomic_DNA"/>
</dbReference>
<evidence type="ECO:0000259" key="1">
    <source>
        <dbReference type="Pfam" id="PF00717"/>
    </source>
</evidence>
<dbReference type="SUPFAM" id="SSF51306">
    <property type="entry name" value="LexA/Signal peptidase"/>
    <property type="match status" value="1"/>
</dbReference>
<dbReference type="RefSeq" id="WP_227319280.1">
    <property type="nucleotide sequence ID" value="NZ_JAESVB010000001.1"/>
</dbReference>
<comment type="caution">
    <text evidence="2">The sequence shown here is derived from an EMBL/GenBank/DDBJ whole genome shotgun (WGS) entry which is preliminary data.</text>
</comment>
<feature type="domain" description="Peptidase S24/S26A/S26B/S26C" evidence="1">
    <location>
        <begin position="93"/>
        <end position="211"/>
    </location>
</feature>
<proteinExistence type="predicted"/>
<organism evidence="2 3">
    <name type="scientific">Acidisoma silvae</name>
    <dbReference type="NCBI Taxonomy" id="2802396"/>
    <lineage>
        <taxon>Bacteria</taxon>
        <taxon>Pseudomonadati</taxon>
        <taxon>Pseudomonadota</taxon>
        <taxon>Alphaproteobacteria</taxon>
        <taxon>Acetobacterales</taxon>
        <taxon>Acidocellaceae</taxon>
        <taxon>Acidisoma</taxon>
    </lineage>
</organism>
<protein>
    <submittedName>
        <fullName evidence="2">Helix-turn-helix transcriptional regulator</fullName>
    </submittedName>
</protein>
<dbReference type="Gene3D" id="2.10.109.10">
    <property type="entry name" value="Umud Fragment, subunit A"/>
    <property type="match status" value="1"/>
</dbReference>
<dbReference type="InterPro" id="IPR015927">
    <property type="entry name" value="Peptidase_S24_S26A/B/C"/>
</dbReference>
<evidence type="ECO:0000313" key="3">
    <source>
        <dbReference type="Proteomes" id="UP000708298"/>
    </source>
</evidence>
<reference evidence="2" key="1">
    <citation type="journal article" date="2021" name="Microorganisms">
        <title>Acidisoma silvae sp. nov. and Acidisomacellulosilytica sp. nov., Two Acidophilic Bacteria Isolated from Decaying Wood, Hydrolyzing Cellulose and Producing Poly-3-hydroxybutyrate.</title>
        <authorList>
            <person name="Mieszkin S."/>
            <person name="Pouder E."/>
            <person name="Uroz S."/>
            <person name="Simon-Colin C."/>
            <person name="Alain K."/>
        </authorList>
    </citation>
    <scope>NUCLEOTIDE SEQUENCE</scope>
    <source>
        <strain evidence="2">HW T2.11</strain>
    </source>
</reference>
<accession>A0A963YMU0</accession>
<dbReference type="Pfam" id="PF00717">
    <property type="entry name" value="Peptidase_S24"/>
    <property type="match status" value="1"/>
</dbReference>
<evidence type="ECO:0000313" key="2">
    <source>
        <dbReference type="EMBL" id="MCB8873589.1"/>
    </source>
</evidence>
<dbReference type="InterPro" id="IPR039418">
    <property type="entry name" value="LexA-like"/>
</dbReference>
<dbReference type="AlphaFoldDB" id="A0A963YMU0"/>
<name>A0A963YMU0_9PROT</name>